<evidence type="ECO:0000259" key="2">
    <source>
        <dbReference type="Pfam" id="PF23636"/>
    </source>
</evidence>
<keyword evidence="1" id="KW-1133">Transmembrane helix</keyword>
<dbReference type="InterPro" id="IPR055568">
    <property type="entry name" value="DUF7144"/>
</dbReference>
<protein>
    <recommendedName>
        <fullName evidence="2">DUF7144 domain-containing protein</fullName>
    </recommendedName>
</protein>
<evidence type="ECO:0000256" key="1">
    <source>
        <dbReference type="SAM" id="Phobius"/>
    </source>
</evidence>
<keyword evidence="4" id="KW-1185">Reference proteome</keyword>
<feature type="transmembrane region" description="Helical" evidence="1">
    <location>
        <begin position="118"/>
        <end position="136"/>
    </location>
</feature>
<reference evidence="4" key="1">
    <citation type="journal article" date="2019" name="Int. J. Syst. Evol. Microbiol.">
        <title>The Global Catalogue of Microorganisms (GCM) 10K type strain sequencing project: providing services to taxonomists for standard genome sequencing and annotation.</title>
        <authorList>
            <consortium name="The Broad Institute Genomics Platform"/>
            <consortium name="The Broad Institute Genome Sequencing Center for Infectious Disease"/>
            <person name="Wu L."/>
            <person name="Ma J."/>
        </authorList>
    </citation>
    <scope>NUCLEOTIDE SEQUENCE [LARGE SCALE GENOMIC DNA]</scope>
    <source>
        <strain evidence="4">CCUG 62974</strain>
    </source>
</reference>
<dbReference type="Proteomes" id="UP001597024">
    <property type="component" value="Unassembled WGS sequence"/>
</dbReference>
<keyword evidence="1" id="KW-0472">Membrane</keyword>
<dbReference type="Pfam" id="PF23636">
    <property type="entry name" value="DUF7144"/>
    <property type="match status" value="1"/>
</dbReference>
<evidence type="ECO:0000313" key="3">
    <source>
        <dbReference type="EMBL" id="MFD0888423.1"/>
    </source>
</evidence>
<name>A0ABW3DX39_9ACTN</name>
<evidence type="ECO:0000313" key="4">
    <source>
        <dbReference type="Proteomes" id="UP001597024"/>
    </source>
</evidence>
<keyword evidence="1" id="KW-0812">Transmembrane</keyword>
<accession>A0ABW3DX39</accession>
<sequence>MEGQQFHMAQHHMAHNTRMTGWIGWIWFAGVVMIVDGFFNAISGLYAIFNSDLYVQIRDKLLVFNLTGWGWVHLILGILLVLVGITLLMGQAWARVAAIVLVAINAVTQMAWVAANPWWSIVVIAIDVVILYALIVHGREAAALQD</sequence>
<dbReference type="EMBL" id="JBHTHX010001326">
    <property type="protein sequence ID" value="MFD0888423.1"/>
    <property type="molecule type" value="Genomic_DNA"/>
</dbReference>
<feature type="domain" description="DUF7144" evidence="2">
    <location>
        <begin position="25"/>
        <end position="139"/>
    </location>
</feature>
<comment type="caution">
    <text evidence="3">The sequence shown here is derived from an EMBL/GenBank/DDBJ whole genome shotgun (WGS) entry which is preliminary data.</text>
</comment>
<feature type="transmembrane region" description="Helical" evidence="1">
    <location>
        <begin position="96"/>
        <end position="112"/>
    </location>
</feature>
<feature type="transmembrane region" description="Helical" evidence="1">
    <location>
        <begin position="69"/>
        <end position="89"/>
    </location>
</feature>
<proteinExistence type="predicted"/>
<gene>
    <name evidence="3" type="ORF">ACFQ08_28145</name>
</gene>
<feature type="transmembrane region" description="Helical" evidence="1">
    <location>
        <begin position="21"/>
        <end position="49"/>
    </location>
</feature>
<organism evidence="3 4">
    <name type="scientific">Streptosporangium algeriense</name>
    <dbReference type="NCBI Taxonomy" id="1682748"/>
    <lineage>
        <taxon>Bacteria</taxon>
        <taxon>Bacillati</taxon>
        <taxon>Actinomycetota</taxon>
        <taxon>Actinomycetes</taxon>
        <taxon>Streptosporangiales</taxon>
        <taxon>Streptosporangiaceae</taxon>
        <taxon>Streptosporangium</taxon>
    </lineage>
</organism>